<name>A0A2C9JK18_BIOGL</name>
<feature type="signal peptide" evidence="2">
    <location>
        <begin position="1"/>
        <end position="22"/>
    </location>
</feature>
<keyword evidence="7" id="KW-1185">Reference proteome</keyword>
<keyword evidence="1 2" id="KW-0732">Signal</keyword>
<evidence type="ECO:0000313" key="12">
    <source>
        <dbReference type="RefSeq" id="XP_013091843.1"/>
    </source>
</evidence>
<sequence length="247" mass="27401">MIALFLKAVFILSMLSISVVHSVSFKYSKVETFVINDEEEVNRDVVPLLSDVADNPKEMPTSLLSLLQSKLPRQWINKDYKVNQKGVHHILTDDFKWKSCGPADQLVDIRNLTILPSPLYFPGPLSFGFDILFHDSVEEDASVSATIKLQFNTGGSTWITIPCIQGIGSCTYDNFCSLTEAIPCPEELKQKGIPCTCPFNKGEYKLDIFEVDVDAAVFPSGNYQAQVTITDSNKGQIACYVVTFTVG</sequence>
<evidence type="ECO:0000256" key="2">
    <source>
        <dbReference type="SAM" id="SignalP"/>
    </source>
</evidence>
<evidence type="ECO:0000313" key="9">
    <source>
        <dbReference type="RefSeq" id="XP_013091824.1"/>
    </source>
</evidence>
<evidence type="ECO:0000313" key="10">
    <source>
        <dbReference type="RefSeq" id="XP_013091829.1"/>
    </source>
</evidence>
<dbReference type="RefSeq" id="XP_013091835.1">
    <property type="nucleotide sequence ID" value="XM_013236381.2"/>
</dbReference>
<reference evidence="5" key="1">
    <citation type="journal article" date="2004" name="J. Parasitol.">
        <title>The mitochondrial genome of Biomphalaria glabrata (Gastropoda: Basommatophora), intermediate host of Schistosoma mansoni.</title>
        <authorList>
            <person name="DeJong R.J."/>
            <person name="Emery A.M."/>
            <person name="Adema C.M."/>
        </authorList>
    </citation>
    <scope>NUCLEOTIDE SEQUENCE</scope>
    <source>
        <strain evidence="5">BB02</strain>
    </source>
</reference>
<evidence type="ECO:0000313" key="4">
    <source>
        <dbReference type="EnsemblMetazoa" id="BGLB003614-PB"/>
    </source>
</evidence>
<dbReference type="EnsemblMetazoa" id="BGLB003614-RB">
    <property type="protein sequence ID" value="BGLB003614-PB"/>
    <property type="gene ID" value="BGLB003614"/>
</dbReference>
<dbReference type="RefSeq" id="XP_055893428.1">
    <property type="nucleotide sequence ID" value="XM_056037453.1"/>
</dbReference>
<evidence type="ECO:0000313" key="11">
    <source>
        <dbReference type="RefSeq" id="XP_013091835.1"/>
    </source>
</evidence>
<dbReference type="SMART" id="SM00737">
    <property type="entry name" value="ML"/>
    <property type="match status" value="1"/>
</dbReference>
<dbReference type="STRING" id="6526.A0A2C9JK18"/>
<feature type="domain" description="MD-2-related lipid-recognition" evidence="3">
    <location>
        <begin position="97"/>
        <end position="244"/>
    </location>
</feature>
<evidence type="ECO:0000313" key="8">
    <source>
        <dbReference type="RefSeq" id="XP_013091819.1"/>
    </source>
</evidence>
<dbReference type="InterPro" id="IPR036846">
    <property type="entry name" value="GM2-AP_sf"/>
</dbReference>
<dbReference type="EnsemblMetazoa" id="BGLB003614-RE">
    <property type="protein sequence ID" value="BGLB003614-PE"/>
    <property type="gene ID" value="BGLB003614"/>
</dbReference>
<protein>
    <submittedName>
        <fullName evidence="8 9">Ganglioside GM2 activator-like</fullName>
    </submittedName>
</protein>
<dbReference type="GO" id="GO:0005319">
    <property type="term" value="F:lipid transporter activity"/>
    <property type="evidence" value="ECO:0007669"/>
    <property type="project" value="TreeGrafter"/>
</dbReference>
<dbReference type="OrthoDB" id="6409159at2759"/>
<dbReference type="VEuPathDB" id="VectorBase:BGLB003614"/>
<dbReference type="EnsemblMetazoa" id="BGLB003614-RC">
    <property type="protein sequence ID" value="BGLB003614-PC"/>
    <property type="gene ID" value="BGLB003614"/>
</dbReference>
<dbReference type="InterPro" id="IPR028996">
    <property type="entry name" value="GM2-AP"/>
</dbReference>
<dbReference type="GO" id="GO:0006689">
    <property type="term" value="P:ganglioside catabolic process"/>
    <property type="evidence" value="ECO:0007669"/>
    <property type="project" value="InterPro"/>
</dbReference>
<dbReference type="AlphaFoldDB" id="A0A2C9JK18"/>
<evidence type="ECO:0000313" key="13">
    <source>
        <dbReference type="RefSeq" id="XP_055893428.1"/>
    </source>
</evidence>
<dbReference type="SUPFAM" id="SSF63707">
    <property type="entry name" value="Ganglioside M2 (gm2) activator"/>
    <property type="match status" value="1"/>
</dbReference>
<dbReference type="RefSeq" id="XP_013091824.1">
    <property type="nucleotide sequence ID" value="XM_013236370.2"/>
</dbReference>
<reference evidence="8 9" key="4">
    <citation type="submission" date="2025-04" db="UniProtKB">
        <authorList>
            <consortium name="RefSeq"/>
        </authorList>
    </citation>
    <scope>IDENTIFICATION</scope>
</reference>
<dbReference type="RefSeq" id="XP_013091843.1">
    <property type="nucleotide sequence ID" value="XM_013236389.2"/>
</dbReference>
<evidence type="ECO:0000313" key="5">
    <source>
        <dbReference type="EnsemblMetazoa" id="BGLB003614-PC"/>
    </source>
</evidence>
<dbReference type="GO" id="GO:0008047">
    <property type="term" value="F:enzyme activator activity"/>
    <property type="evidence" value="ECO:0007669"/>
    <property type="project" value="InterPro"/>
</dbReference>
<reference evidence="5" key="2">
    <citation type="submission" date="2013-03" db="EMBL/GenBank/DDBJ databases">
        <title>Sequence assembly of the Biomphalaria glabrata genome version 4.3.</title>
        <authorList>
            <person name="Warren W."/>
            <person name="Wilson R.K."/>
            <person name="Hillier L.W."/>
            <person name="Minx P."/>
        </authorList>
    </citation>
    <scope>NUCLEOTIDE SEQUENCE</scope>
    <source>
        <strain evidence="5">BB02</strain>
    </source>
</reference>
<dbReference type="RefSeq" id="XP_013091819.1">
    <property type="nucleotide sequence ID" value="XM_013236365.2"/>
</dbReference>
<evidence type="ECO:0000256" key="1">
    <source>
        <dbReference type="ARBA" id="ARBA00022729"/>
    </source>
</evidence>
<dbReference type="InterPro" id="IPR003172">
    <property type="entry name" value="ML_dom"/>
</dbReference>
<dbReference type="Pfam" id="PF02221">
    <property type="entry name" value="E1_DerP2_DerF2"/>
    <property type="match status" value="1"/>
</dbReference>
<organism evidence="4 6">
    <name type="scientific">Biomphalaria glabrata</name>
    <name type="common">Bloodfluke planorb</name>
    <name type="synonym">Freshwater snail</name>
    <dbReference type="NCBI Taxonomy" id="6526"/>
    <lineage>
        <taxon>Eukaryota</taxon>
        <taxon>Metazoa</taxon>
        <taxon>Spiralia</taxon>
        <taxon>Lophotrochozoa</taxon>
        <taxon>Mollusca</taxon>
        <taxon>Gastropoda</taxon>
        <taxon>Heterobranchia</taxon>
        <taxon>Euthyneura</taxon>
        <taxon>Panpulmonata</taxon>
        <taxon>Hygrophila</taxon>
        <taxon>Lymnaeoidea</taxon>
        <taxon>Planorbidae</taxon>
        <taxon>Biomphalaria</taxon>
    </lineage>
</organism>
<dbReference type="GO" id="GO:0009898">
    <property type="term" value="C:cytoplasmic side of plasma membrane"/>
    <property type="evidence" value="ECO:0007669"/>
    <property type="project" value="TreeGrafter"/>
</dbReference>
<dbReference type="Gene3D" id="2.70.220.10">
    <property type="entry name" value="Ganglioside GM2 activator"/>
    <property type="match status" value="1"/>
</dbReference>
<dbReference type="GeneID" id="106075426"/>
<gene>
    <name evidence="4" type="primary">106075426</name>
    <name evidence="8 9 10 11 12 13" type="synonym">LOC106075426</name>
</gene>
<evidence type="ECO:0000313" key="6">
    <source>
        <dbReference type="Proteomes" id="UP000076420"/>
    </source>
</evidence>
<dbReference type="PANTHER" id="PTHR17357">
    <property type="entry name" value="GM2 GANGLIOSIDE ACTIVATOR PROTEIN"/>
    <property type="match status" value="1"/>
</dbReference>
<accession>A0A2C9JK18</accession>
<dbReference type="EnsemblMetazoa" id="BGLB003614-RF">
    <property type="protein sequence ID" value="BGLB003614-PF"/>
    <property type="gene ID" value="BGLB003614"/>
</dbReference>
<dbReference type="Proteomes" id="UP001165740">
    <property type="component" value="Chromosome 8"/>
</dbReference>
<dbReference type="PANTHER" id="PTHR17357:SF0">
    <property type="entry name" value="GANGLIOSIDE GM2 ACTIVATOR"/>
    <property type="match status" value="1"/>
</dbReference>
<dbReference type="KEGG" id="bgt:106075426"/>
<reference evidence="4" key="3">
    <citation type="submission" date="2020-05" db="UniProtKB">
        <authorList>
            <consortium name="EnsemblMetazoa"/>
        </authorList>
    </citation>
    <scope>IDENTIFICATION</scope>
    <source>
        <strain evidence="4">BB02</strain>
    </source>
</reference>
<dbReference type="VEuPathDB" id="VectorBase:BGLAX_051849"/>
<dbReference type="EnsemblMetazoa" id="BGLB003614-RD">
    <property type="protein sequence ID" value="BGLB003614-PD"/>
    <property type="gene ID" value="BGLB003614"/>
</dbReference>
<feature type="chain" id="PRO_5014284904" evidence="2">
    <location>
        <begin position="23"/>
        <end position="247"/>
    </location>
</feature>
<evidence type="ECO:0000313" key="7">
    <source>
        <dbReference type="Proteomes" id="UP001165740"/>
    </source>
</evidence>
<dbReference type="Proteomes" id="UP000076420">
    <property type="component" value="Unassembled WGS sequence"/>
</dbReference>
<evidence type="ECO:0000259" key="3">
    <source>
        <dbReference type="SMART" id="SM00737"/>
    </source>
</evidence>
<proteinExistence type="predicted"/>
<dbReference type="RefSeq" id="XP_013091829.1">
    <property type="nucleotide sequence ID" value="XM_013236375.2"/>
</dbReference>